<accession>A0A0U1HQQ5</accession>
<gene>
    <name evidence="2" type="primary">hicB_1</name>
    <name evidence="2" type="ORF">ERS008555_01230</name>
</gene>
<dbReference type="InterPro" id="IPR010982">
    <property type="entry name" value="Lambda_DNA-bd_dom_sf"/>
</dbReference>
<dbReference type="Proteomes" id="UP000042054">
    <property type="component" value="Unassembled WGS sequence"/>
</dbReference>
<proteinExistence type="predicted"/>
<dbReference type="CDD" id="cd00093">
    <property type="entry name" value="HTH_XRE"/>
    <property type="match status" value="1"/>
</dbReference>
<dbReference type="GO" id="GO:0003677">
    <property type="term" value="F:DNA binding"/>
    <property type="evidence" value="ECO:0007669"/>
    <property type="project" value="InterPro"/>
</dbReference>
<protein>
    <submittedName>
        <fullName evidence="2">Antitoxin HicB</fullName>
    </submittedName>
</protein>
<evidence type="ECO:0000313" key="3">
    <source>
        <dbReference type="Proteomes" id="UP000042054"/>
    </source>
</evidence>
<dbReference type="Pfam" id="PF15919">
    <property type="entry name" value="HicB_lk_antitox"/>
    <property type="match status" value="1"/>
</dbReference>
<dbReference type="SUPFAM" id="SSF47413">
    <property type="entry name" value="lambda repressor-like DNA-binding domains"/>
    <property type="match status" value="1"/>
</dbReference>
<feature type="domain" description="HicB-like antitoxin of toxin-antitoxin system" evidence="1">
    <location>
        <begin position="22"/>
        <end position="81"/>
    </location>
</feature>
<dbReference type="AlphaFoldDB" id="A0A0U1HQQ5"/>
<name>A0A0U1HQQ5_YERRO</name>
<dbReference type="SUPFAM" id="SSF143100">
    <property type="entry name" value="TTHA1013/TTHA0281-like"/>
    <property type="match status" value="1"/>
</dbReference>
<dbReference type="InterPro" id="IPR035069">
    <property type="entry name" value="TTHA1013/TTHA0281-like"/>
</dbReference>
<organism evidence="2 3">
    <name type="scientific">Yersinia rohdei</name>
    <dbReference type="NCBI Taxonomy" id="29485"/>
    <lineage>
        <taxon>Bacteria</taxon>
        <taxon>Pseudomonadati</taxon>
        <taxon>Pseudomonadota</taxon>
        <taxon>Gammaproteobacteria</taxon>
        <taxon>Enterobacterales</taxon>
        <taxon>Yersiniaceae</taxon>
        <taxon>Yersinia</taxon>
    </lineage>
</organism>
<dbReference type="OrthoDB" id="5772151at2"/>
<evidence type="ECO:0000259" key="1">
    <source>
        <dbReference type="Pfam" id="PF15919"/>
    </source>
</evidence>
<dbReference type="EMBL" id="CTKE01000005">
    <property type="protein sequence ID" value="CQI88879.1"/>
    <property type="molecule type" value="Genomic_DNA"/>
</dbReference>
<dbReference type="InterPro" id="IPR031807">
    <property type="entry name" value="HicB-like"/>
</dbReference>
<dbReference type="Gene3D" id="3.30.160.250">
    <property type="match status" value="1"/>
</dbReference>
<dbReference type="InterPro" id="IPR051404">
    <property type="entry name" value="TA_system_antitoxin"/>
</dbReference>
<dbReference type="PANTHER" id="PTHR34504:SF4">
    <property type="entry name" value="ANTITOXIN HICB"/>
    <property type="match status" value="1"/>
</dbReference>
<dbReference type="InterPro" id="IPR001387">
    <property type="entry name" value="Cro/C1-type_HTH"/>
</dbReference>
<dbReference type="PANTHER" id="PTHR34504">
    <property type="entry name" value="ANTITOXIN HICB"/>
    <property type="match status" value="1"/>
</dbReference>
<reference evidence="2 3" key="1">
    <citation type="submission" date="2015-03" db="EMBL/GenBank/DDBJ databases">
        <authorList>
            <person name="Murphy D."/>
        </authorList>
    </citation>
    <scope>NUCLEOTIDE SEQUENCE [LARGE SCALE GENOMIC DNA]</scope>
    <source>
        <strain evidence="2 3">68/02</strain>
    </source>
</reference>
<sequence>MRLFFKPAKACIIECNVREITYPVKLQKDGDGYFVSFPDIPEALTQGDTKEEALEMARDALVTAFDFYFADNRPVPLPNGLGDDFVSVPASVWAKVLLLNAMLETGITNAELARRMGLKPQEVQRIVTLGHNTKIDTIEAALAALDKCLELSIE</sequence>
<evidence type="ECO:0000313" key="2">
    <source>
        <dbReference type="EMBL" id="CQI88879.1"/>
    </source>
</evidence>
<dbReference type="STRING" id="29485.CH64_3672"/>